<dbReference type="GO" id="GO:0031430">
    <property type="term" value="C:M band"/>
    <property type="evidence" value="ECO:0007669"/>
    <property type="project" value="TreeGrafter"/>
</dbReference>
<dbReference type="GO" id="GO:0045214">
    <property type="term" value="P:sarcomere organization"/>
    <property type="evidence" value="ECO:0007669"/>
    <property type="project" value="TreeGrafter"/>
</dbReference>
<dbReference type="PANTHER" id="PTHR14340:SF13">
    <property type="entry name" value="TITIN"/>
    <property type="match status" value="1"/>
</dbReference>
<feature type="transmembrane region" description="Helical" evidence="3">
    <location>
        <begin position="199"/>
        <end position="217"/>
    </location>
</feature>
<dbReference type="STRING" id="1841481.ENSSLDP00000006075"/>
<dbReference type="SUPFAM" id="SSF48726">
    <property type="entry name" value="Immunoglobulin"/>
    <property type="match status" value="2"/>
</dbReference>
<dbReference type="InterPro" id="IPR013783">
    <property type="entry name" value="Ig-like_fold"/>
</dbReference>
<proteinExistence type="predicted"/>
<name>A0A3B4WQ95_SERLL</name>
<evidence type="ECO:0000256" key="3">
    <source>
        <dbReference type="SAM" id="Phobius"/>
    </source>
</evidence>
<keyword evidence="1" id="KW-0393">Immunoglobulin domain</keyword>
<evidence type="ECO:0000313" key="6">
    <source>
        <dbReference type="Proteomes" id="UP000261360"/>
    </source>
</evidence>
<dbReference type="InterPro" id="IPR003599">
    <property type="entry name" value="Ig_sub"/>
</dbReference>
<accession>A0A3B4WQ95</accession>
<evidence type="ECO:0000256" key="1">
    <source>
        <dbReference type="ARBA" id="ARBA00023319"/>
    </source>
</evidence>
<evidence type="ECO:0000313" key="5">
    <source>
        <dbReference type="Ensembl" id="ENSSLDP00000006075.1"/>
    </source>
</evidence>
<reference evidence="5" key="1">
    <citation type="submission" date="2025-08" db="UniProtKB">
        <authorList>
            <consortium name="Ensembl"/>
        </authorList>
    </citation>
    <scope>IDENTIFICATION</scope>
</reference>
<dbReference type="Pfam" id="PF07679">
    <property type="entry name" value="I-set"/>
    <property type="match status" value="1"/>
</dbReference>
<dbReference type="InterPro" id="IPR003598">
    <property type="entry name" value="Ig_sub2"/>
</dbReference>
<dbReference type="InterPro" id="IPR013098">
    <property type="entry name" value="Ig_I-set"/>
</dbReference>
<dbReference type="Gene3D" id="2.60.40.10">
    <property type="entry name" value="Immunoglobulins"/>
    <property type="match status" value="2"/>
</dbReference>
<dbReference type="PROSITE" id="PS50835">
    <property type="entry name" value="IG_LIKE"/>
    <property type="match status" value="1"/>
</dbReference>
<dbReference type="PANTHER" id="PTHR14340">
    <property type="entry name" value="MICROFIBRIL-ASSOCIATED GLYCOPROTEIN 3"/>
    <property type="match status" value="1"/>
</dbReference>
<dbReference type="FunFam" id="2.60.40.10:FF:000002">
    <property type="entry name" value="Titin a"/>
    <property type="match status" value="1"/>
</dbReference>
<keyword evidence="3" id="KW-0812">Transmembrane</keyword>
<feature type="region of interest" description="Disordered" evidence="2">
    <location>
        <begin position="1"/>
        <end position="26"/>
    </location>
</feature>
<dbReference type="GeneTree" id="ENSGT01110000267173"/>
<dbReference type="GO" id="GO:0048738">
    <property type="term" value="P:cardiac muscle tissue development"/>
    <property type="evidence" value="ECO:0007669"/>
    <property type="project" value="TreeGrafter"/>
</dbReference>
<organism evidence="5 6">
    <name type="scientific">Seriola lalandi dorsalis</name>
    <dbReference type="NCBI Taxonomy" id="1841481"/>
    <lineage>
        <taxon>Eukaryota</taxon>
        <taxon>Metazoa</taxon>
        <taxon>Chordata</taxon>
        <taxon>Craniata</taxon>
        <taxon>Vertebrata</taxon>
        <taxon>Euteleostomi</taxon>
        <taxon>Actinopterygii</taxon>
        <taxon>Neopterygii</taxon>
        <taxon>Teleostei</taxon>
        <taxon>Neoteleostei</taxon>
        <taxon>Acanthomorphata</taxon>
        <taxon>Carangaria</taxon>
        <taxon>Carangiformes</taxon>
        <taxon>Carangidae</taxon>
        <taxon>Seriola</taxon>
    </lineage>
</organism>
<dbReference type="GO" id="GO:0008307">
    <property type="term" value="F:structural constituent of muscle"/>
    <property type="evidence" value="ECO:0007669"/>
    <property type="project" value="TreeGrafter"/>
</dbReference>
<reference evidence="5" key="2">
    <citation type="submission" date="2025-09" db="UniProtKB">
        <authorList>
            <consortium name="Ensembl"/>
        </authorList>
    </citation>
    <scope>IDENTIFICATION</scope>
</reference>
<feature type="domain" description="Ig-like" evidence="4">
    <location>
        <begin position="85"/>
        <end position="175"/>
    </location>
</feature>
<dbReference type="InterPro" id="IPR036179">
    <property type="entry name" value="Ig-like_dom_sf"/>
</dbReference>
<keyword evidence="3" id="KW-0472">Membrane</keyword>
<dbReference type="Proteomes" id="UP000261360">
    <property type="component" value="Unplaced"/>
</dbReference>
<keyword evidence="3" id="KW-1133">Transmembrane helix</keyword>
<sequence>LSTQSQDIPSFPSLTPPEGTLPPTSLRPLTLVDAPLPLSMSTSLVQSAHLELLKCTRADAGAYAITLENSLGTATGTVNVKVIEPPAVDFDDSVKKGVMIKAGESLRLPAVVTGRPQPEVKWAKDEADIDKERMIVETVGKNSTLFIKKAVRADHGKYKISGTNSSGTKTNITVEVLELEFSLNKVKVLIDKGFWNQRILAFCYPLSSFFLFMFFYLSSFSVLSSVI</sequence>
<dbReference type="AlphaFoldDB" id="A0A3B4WQ95"/>
<evidence type="ECO:0000259" key="4">
    <source>
        <dbReference type="PROSITE" id="PS50835"/>
    </source>
</evidence>
<dbReference type="InterPro" id="IPR007110">
    <property type="entry name" value="Ig-like_dom"/>
</dbReference>
<evidence type="ECO:0000256" key="2">
    <source>
        <dbReference type="SAM" id="MobiDB-lite"/>
    </source>
</evidence>
<keyword evidence="6" id="KW-1185">Reference proteome</keyword>
<protein>
    <recommendedName>
        <fullName evidence="4">Ig-like domain-containing protein</fullName>
    </recommendedName>
</protein>
<dbReference type="SMART" id="SM00409">
    <property type="entry name" value="IG"/>
    <property type="match status" value="2"/>
</dbReference>
<dbReference type="Ensembl" id="ENSSLDT00000006285.1">
    <property type="protein sequence ID" value="ENSSLDP00000006075.1"/>
    <property type="gene ID" value="ENSSLDG00000004834.1"/>
</dbReference>
<dbReference type="SMART" id="SM00408">
    <property type="entry name" value="IGc2"/>
    <property type="match status" value="1"/>
</dbReference>